<dbReference type="KEGG" id="gji:H1R19_03885"/>
<dbReference type="InterPro" id="IPR036291">
    <property type="entry name" value="NAD(P)-bd_dom_sf"/>
</dbReference>
<dbReference type="PRINTS" id="PR00081">
    <property type="entry name" value="GDHRDH"/>
</dbReference>
<dbReference type="RefSeq" id="WP_188329510.1">
    <property type="nucleotide sequence ID" value="NZ_CP059491.1"/>
</dbReference>
<dbReference type="PROSITE" id="PS00061">
    <property type="entry name" value="ADH_SHORT"/>
    <property type="match status" value="1"/>
</dbReference>
<dbReference type="Proteomes" id="UP000515663">
    <property type="component" value="Chromosome"/>
</dbReference>
<proteinExistence type="inferred from homology"/>
<dbReference type="AlphaFoldDB" id="A0A7D7R3X2"/>
<protein>
    <submittedName>
        <fullName evidence="4">SDR family oxidoreductase</fullName>
    </submittedName>
</protein>
<evidence type="ECO:0000313" key="4">
    <source>
        <dbReference type="EMBL" id="QMT02312.1"/>
    </source>
</evidence>
<dbReference type="Pfam" id="PF00106">
    <property type="entry name" value="adh_short"/>
    <property type="match status" value="1"/>
</dbReference>
<dbReference type="SUPFAM" id="SSF51735">
    <property type="entry name" value="NAD(P)-binding Rossmann-fold domains"/>
    <property type="match status" value="1"/>
</dbReference>
<dbReference type="PANTHER" id="PTHR24321:SF8">
    <property type="entry name" value="ESTRADIOL 17-BETA-DEHYDROGENASE 8-RELATED"/>
    <property type="match status" value="1"/>
</dbReference>
<evidence type="ECO:0000313" key="5">
    <source>
        <dbReference type="Proteomes" id="UP000515663"/>
    </source>
</evidence>
<dbReference type="PRINTS" id="PR00080">
    <property type="entry name" value="SDRFAMILY"/>
</dbReference>
<dbReference type="EMBL" id="CP059491">
    <property type="protein sequence ID" value="QMT02312.1"/>
    <property type="molecule type" value="Genomic_DNA"/>
</dbReference>
<sequence>MQRFDGRRVLVTGAASGIGKATVLRLLSEGATVVGADVSADGLAATAQVAADVAGPDRLVTHVIDIGDEAAVRDGVAFATDHLGGLDVLVNAAGILRSGHTEQVTLQEWDQIIRVNLTGTFLMIRESLPALIESGRGVIVNFSSTSASFAHPYMAAYAASKGGVQSMTHTIALEFAEYGLRAVSVAPGSISSGMTAAPGLPEDSDVSLFAKMQPVVRVEPSESDDVRIPGMAGPDRVAGVVAMLASDDGAFISGTEVRVDGGSHM</sequence>
<gene>
    <name evidence="4" type="ORF">H1R19_03885</name>
</gene>
<name>A0A7D7R3X2_9ACTN</name>
<dbReference type="FunFam" id="3.40.50.720:FF:000084">
    <property type="entry name" value="Short-chain dehydrogenase reductase"/>
    <property type="match status" value="1"/>
</dbReference>
<evidence type="ECO:0000256" key="1">
    <source>
        <dbReference type="ARBA" id="ARBA00006484"/>
    </source>
</evidence>
<dbReference type="GO" id="GO:0016491">
    <property type="term" value="F:oxidoreductase activity"/>
    <property type="evidence" value="ECO:0007669"/>
    <property type="project" value="UniProtKB-KW"/>
</dbReference>
<accession>A0A7D7R3X2</accession>
<dbReference type="CDD" id="cd05233">
    <property type="entry name" value="SDR_c"/>
    <property type="match status" value="1"/>
</dbReference>
<dbReference type="InterPro" id="IPR002347">
    <property type="entry name" value="SDR_fam"/>
</dbReference>
<reference evidence="5" key="1">
    <citation type="submission" date="2020-07" db="EMBL/GenBank/DDBJ databases">
        <title>novel species isolated from the respiratory tract of Marmot.</title>
        <authorList>
            <person name="Zhang G."/>
        </authorList>
    </citation>
    <scope>NUCLEOTIDE SEQUENCE [LARGE SCALE GENOMIC DNA]</scope>
    <source>
        <strain evidence="5">686</strain>
    </source>
</reference>
<evidence type="ECO:0000256" key="2">
    <source>
        <dbReference type="ARBA" id="ARBA00023002"/>
    </source>
</evidence>
<organism evidence="4 5">
    <name type="scientific">Gordonia jinghuaiqii</name>
    <dbReference type="NCBI Taxonomy" id="2758710"/>
    <lineage>
        <taxon>Bacteria</taxon>
        <taxon>Bacillati</taxon>
        <taxon>Actinomycetota</taxon>
        <taxon>Actinomycetes</taxon>
        <taxon>Mycobacteriales</taxon>
        <taxon>Gordoniaceae</taxon>
        <taxon>Gordonia</taxon>
    </lineage>
</organism>
<dbReference type="InterPro" id="IPR020904">
    <property type="entry name" value="Sc_DH/Rdtase_CS"/>
</dbReference>
<comment type="similarity">
    <text evidence="1 3">Belongs to the short-chain dehydrogenases/reductases (SDR) family.</text>
</comment>
<keyword evidence="2" id="KW-0560">Oxidoreductase</keyword>
<dbReference type="PANTHER" id="PTHR24321">
    <property type="entry name" value="DEHYDROGENASES, SHORT CHAIN"/>
    <property type="match status" value="1"/>
</dbReference>
<keyword evidence="5" id="KW-1185">Reference proteome</keyword>
<evidence type="ECO:0000256" key="3">
    <source>
        <dbReference type="RuleBase" id="RU000363"/>
    </source>
</evidence>
<dbReference type="Gene3D" id="3.40.50.720">
    <property type="entry name" value="NAD(P)-binding Rossmann-like Domain"/>
    <property type="match status" value="1"/>
</dbReference>